<name>A0AAV1EQG4_XYRNO</name>
<accession>A0AAV1EQG4</accession>
<evidence type="ECO:0000313" key="1">
    <source>
        <dbReference type="EMBL" id="CAJ1050894.1"/>
    </source>
</evidence>
<keyword evidence="2" id="KW-1185">Reference proteome</keyword>
<organism evidence="1 2">
    <name type="scientific">Xyrichtys novacula</name>
    <name type="common">Pearly razorfish</name>
    <name type="synonym">Hemipteronotus novacula</name>
    <dbReference type="NCBI Taxonomy" id="13765"/>
    <lineage>
        <taxon>Eukaryota</taxon>
        <taxon>Metazoa</taxon>
        <taxon>Chordata</taxon>
        <taxon>Craniata</taxon>
        <taxon>Vertebrata</taxon>
        <taxon>Euteleostomi</taxon>
        <taxon>Actinopterygii</taxon>
        <taxon>Neopterygii</taxon>
        <taxon>Teleostei</taxon>
        <taxon>Neoteleostei</taxon>
        <taxon>Acanthomorphata</taxon>
        <taxon>Eupercaria</taxon>
        <taxon>Labriformes</taxon>
        <taxon>Labridae</taxon>
        <taxon>Xyrichtys</taxon>
    </lineage>
</organism>
<protein>
    <submittedName>
        <fullName evidence="1">Uncharacterized protein</fullName>
    </submittedName>
</protein>
<reference evidence="1" key="1">
    <citation type="submission" date="2023-08" db="EMBL/GenBank/DDBJ databases">
        <authorList>
            <person name="Alioto T."/>
            <person name="Alioto T."/>
            <person name="Gomez Garrido J."/>
        </authorList>
    </citation>
    <scope>NUCLEOTIDE SEQUENCE</scope>
</reference>
<gene>
    <name evidence="1" type="ORF">XNOV1_A028368</name>
</gene>
<dbReference type="EMBL" id="OY660865">
    <property type="protein sequence ID" value="CAJ1050894.1"/>
    <property type="molecule type" value="Genomic_DNA"/>
</dbReference>
<dbReference type="AlphaFoldDB" id="A0AAV1EQG4"/>
<proteinExistence type="predicted"/>
<dbReference type="Proteomes" id="UP001178508">
    <property type="component" value="Chromosome 2"/>
</dbReference>
<sequence>MRLRPSSAWSLTEWQSEGTAPRLTWQQCGAKGWHEERSDICCCPALRSSPAQPCRRQISTCPHTSKIMLCPYCLVAGWRSASLQYLNGDIFACQDVLEGYRVPR</sequence>
<evidence type="ECO:0000313" key="2">
    <source>
        <dbReference type="Proteomes" id="UP001178508"/>
    </source>
</evidence>